<protein>
    <recommendedName>
        <fullName evidence="12 13">UvrABC system protein B</fullName>
        <shortName evidence="13">Protein UvrB</shortName>
    </recommendedName>
    <alternativeName>
        <fullName evidence="13">Excinuclease ABC subunit B</fullName>
    </alternativeName>
</protein>
<dbReference type="InterPro" id="IPR001943">
    <property type="entry name" value="UVR_dom"/>
</dbReference>
<name>A0ABY7H4E6_9BACT</name>
<feature type="domain" description="Helicase ATP-binding" evidence="16">
    <location>
        <begin position="57"/>
        <end position="210"/>
    </location>
</feature>
<dbReference type="CDD" id="cd17916">
    <property type="entry name" value="DEXHc_UvrB"/>
    <property type="match status" value="1"/>
</dbReference>
<comment type="subunit">
    <text evidence="11 13 14">Forms a heterotetramer with UvrA during the search for lesions. Interacts with UvrC in an incision complex.</text>
</comment>
<dbReference type="Gene3D" id="3.40.50.300">
    <property type="entry name" value="P-loop containing nucleotide triphosphate hydrolases"/>
    <property type="match status" value="3"/>
</dbReference>
<dbReference type="Pfam" id="PF00271">
    <property type="entry name" value="Helicase_C"/>
    <property type="match status" value="1"/>
</dbReference>
<comment type="function">
    <text evidence="13">The UvrABC repair system catalyzes the recognition and processing of DNA lesions. A damage recognition complex composed of 2 UvrA and 2 UvrB subunits scans DNA for abnormalities. Upon binding of the UvrA(2)B(2) complex to a putative damaged site, the DNA wraps around one UvrB monomer. DNA wrap is dependent on ATP binding by UvrB and probably causes local melting of the DNA helix, facilitating insertion of UvrB beta-hairpin between the DNA strands. Then UvrB probes one DNA strand for the presence of a lesion. If a lesion is found the UvrA subunits dissociate and the UvrB-DNA preincision complex is formed. This complex is subsequently bound by UvrC and the second UvrB is released. If no lesion is found, the DNA wraps around the other UvrB subunit that will check the other stand for damage.</text>
</comment>
<dbReference type="InterPro" id="IPR041471">
    <property type="entry name" value="UvrB_inter"/>
</dbReference>
<dbReference type="InterPro" id="IPR024759">
    <property type="entry name" value="UvrB_YAD/RRR_dom"/>
</dbReference>
<dbReference type="PANTHER" id="PTHR24029:SF0">
    <property type="entry name" value="UVRABC SYSTEM PROTEIN B"/>
    <property type="match status" value="1"/>
</dbReference>
<dbReference type="InterPro" id="IPR027417">
    <property type="entry name" value="P-loop_NTPase"/>
</dbReference>
<feature type="short sequence motif" description="Beta-hairpin" evidence="13">
    <location>
        <begin position="123"/>
        <end position="146"/>
    </location>
</feature>
<dbReference type="RefSeq" id="WP_269036307.1">
    <property type="nucleotide sequence ID" value="NZ_CP114040.1"/>
</dbReference>
<dbReference type="InterPro" id="IPR014001">
    <property type="entry name" value="Helicase_ATP-bd"/>
</dbReference>
<sequence>MARSRARSQQAPVNEPGIEWDLASAVKPTITADRPFRLVTQFEPAGGQPAAIKQLVEGVERGDKYQHLLGITGSGKTFTIANVIAQVQRPTLILAHNKTLAAQLYGEFKALFPDNAVEYFVSYYDYYQPEAYLPSTDTFIEKDSMINEQIDRLRHAATYSLLSRRDVIIIASVSCIYGIGAAEAYYGMVATVAVGESLDRDQLLRRLVEMQYERNDIDFHRGTFRVRGDVVEVFPAYEDEKAIRIEFFGDEVEAIREVDALRGAVRGTMQRVTIFPASHYVTPASQLRKAINGIKLELHDRLVELKEKIRLVEAQRLEQRTMFDLEMLEEMGFCSGIENYSRHLTMRKPGEPPPTLIDYFAPDFLMVIDESHQTIPQVGAMYNGDRSRKTTLVEHGFRLPSALDNRPLKFDEWESRVHQAIFMSATPAEYELRKTEGVVVEQIIRPTGLLDPEIQVRPIAGQVDDLLAEIRARIAKNERVLVTTLTKRMAEDLTEYYGDLGLRVRYLHSDVETLERVEILRGLRRGEFDVLVGINLLREGLDLPEVSLVAILDADKEGFLREYKSLIQTCGRAARNLHGTVIMFADRMTDSMRACLEETSRRREVQAAYNKEHGIVPRSTHAAINPLEAEAKPDAAPARGKQAKAPVNELPVGLGPLTDGELLPSELDSRIGELKTQMVELAKALRYEEAARVRDRIRVLEARRLEFVDA</sequence>
<dbReference type="PROSITE" id="PS51192">
    <property type="entry name" value="HELICASE_ATP_BIND_1"/>
    <property type="match status" value="1"/>
</dbReference>
<comment type="subcellular location">
    <subcellularLocation>
        <location evidence="1 13 14">Cytoplasm</location>
    </subcellularLocation>
</comment>
<dbReference type="GO" id="GO:0016787">
    <property type="term" value="F:hydrolase activity"/>
    <property type="evidence" value="ECO:0007669"/>
    <property type="project" value="UniProtKB-KW"/>
</dbReference>
<dbReference type="PROSITE" id="PS51194">
    <property type="entry name" value="HELICASE_CTER"/>
    <property type="match status" value="1"/>
</dbReference>
<keyword evidence="5 13" id="KW-0227">DNA damage</keyword>
<keyword evidence="9 13" id="KW-0234">DNA repair</keyword>
<dbReference type="PANTHER" id="PTHR24029">
    <property type="entry name" value="UVRABC SYSTEM PROTEIN B"/>
    <property type="match status" value="1"/>
</dbReference>
<evidence type="ECO:0000313" key="18">
    <source>
        <dbReference type="EMBL" id="WAS93965.1"/>
    </source>
</evidence>
<evidence type="ECO:0000256" key="14">
    <source>
        <dbReference type="RuleBase" id="RU003587"/>
    </source>
</evidence>
<evidence type="ECO:0000256" key="9">
    <source>
        <dbReference type="ARBA" id="ARBA00023204"/>
    </source>
</evidence>
<dbReference type="NCBIfam" id="NF003673">
    <property type="entry name" value="PRK05298.1"/>
    <property type="match status" value="1"/>
</dbReference>
<feature type="domain" description="UVR" evidence="15">
    <location>
        <begin position="668"/>
        <end position="703"/>
    </location>
</feature>
<dbReference type="InterPro" id="IPR004807">
    <property type="entry name" value="UvrB"/>
</dbReference>
<evidence type="ECO:0000259" key="15">
    <source>
        <dbReference type="PROSITE" id="PS50151"/>
    </source>
</evidence>
<keyword evidence="7 13" id="KW-0067">ATP-binding</keyword>
<dbReference type="SUPFAM" id="SSF52540">
    <property type="entry name" value="P-loop containing nucleoside triphosphate hydrolases"/>
    <property type="match status" value="2"/>
</dbReference>
<dbReference type="SMART" id="SM00487">
    <property type="entry name" value="DEXDc"/>
    <property type="match status" value="1"/>
</dbReference>
<evidence type="ECO:0000256" key="8">
    <source>
        <dbReference type="ARBA" id="ARBA00022881"/>
    </source>
</evidence>
<dbReference type="Pfam" id="PF17757">
    <property type="entry name" value="UvrB_inter"/>
    <property type="match status" value="1"/>
</dbReference>
<dbReference type="EMBL" id="CP114040">
    <property type="protein sequence ID" value="WAS93965.1"/>
    <property type="molecule type" value="Genomic_DNA"/>
</dbReference>
<evidence type="ECO:0000256" key="11">
    <source>
        <dbReference type="ARBA" id="ARBA00026033"/>
    </source>
</evidence>
<dbReference type="InterPro" id="IPR036876">
    <property type="entry name" value="UVR_dom_sf"/>
</dbReference>
<dbReference type="Gene3D" id="4.10.860.10">
    <property type="entry name" value="UVR domain"/>
    <property type="match status" value="1"/>
</dbReference>
<comment type="similarity">
    <text evidence="2 13 14">Belongs to the UvrB family.</text>
</comment>
<evidence type="ECO:0000256" key="2">
    <source>
        <dbReference type="ARBA" id="ARBA00008533"/>
    </source>
</evidence>
<keyword evidence="18" id="KW-0378">Hydrolase</keyword>
<evidence type="ECO:0000256" key="3">
    <source>
        <dbReference type="ARBA" id="ARBA00022490"/>
    </source>
</evidence>
<evidence type="ECO:0000259" key="17">
    <source>
        <dbReference type="PROSITE" id="PS51194"/>
    </source>
</evidence>
<dbReference type="Pfam" id="PF12344">
    <property type="entry name" value="UvrB"/>
    <property type="match status" value="1"/>
</dbReference>
<evidence type="ECO:0000256" key="13">
    <source>
        <dbReference type="HAMAP-Rule" id="MF_00204"/>
    </source>
</evidence>
<evidence type="ECO:0000256" key="6">
    <source>
        <dbReference type="ARBA" id="ARBA00022769"/>
    </source>
</evidence>
<evidence type="ECO:0000256" key="7">
    <source>
        <dbReference type="ARBA" id="ARBA00022840"/>
    </source>
</evidence>
<dbReference type="Pfam" id="PF04851">
    <property type="entry name" value="ResIII"/>
    <property type="match status" value="1"/>
</dbReference>
<keyword evidence="3 13" id="KW-0963">Cytoplasm</keyword>
<dbReference type="NCBIfam" id="TIGR00631">
    <property type="entry name" value="uvrb"/>
    <property type="match status" value="1"/>
</dbReference>
<dbReference type="HAMAP" id="MF_00204">
    <property type="entry name" value="UvrB"/>
    <property type="match status" value="1"/>
</dbReference>
<feature type="domain" description="Helicase C-terminal" evidence="17">
    <location>
        <begin position="462"/>
        <end position="624"/>
    </location>
</feature>
<feature type="binding site" evidence="13">
    <location>
        <begin position="70"/>
        <end position="77"/>
    </location>
    <ligand>
        <name>ATP</name>
        <dbReference type="ChEBI" id="CHEBI:30616"/>
    </ligand>
</feature>
<organism evidence="18 19">
    <name type="scientific">Nannocystis punicea</name>
    <dbReference type="NCBI Taxonomy" id="2995304"/>
    <lineage>
        <taxon>Bacteria</taxon>
        <taxon>Pseudomonadati</taxon>
        <taxon>Myxococcota</taxon>
        <taxon>Polyangia</taxon>
        <taxon>Nannocystales</taxon>
        <taxon>Nannocystaceae</taxon>
        <taxon>Nannocystis</taxon>
    </lineage>
</organism>
<keyword evidence="10 13" id="KW-0742">SOS response</keyword>
<keyword evidence="4 13" id="KW-0547">Nucleotide-binding</keyword>
<evidence type="ECO:0000313" key="19">
    <source>
        <dbReference type="Proteomes" id="UP001164459"/>
    </source>
</evidence>
<dbReference type="Pfam" id="PF02151">
    <property type="entry name" value="UVR"/>
    <property type="match status" value="1"/>
</dbReference>
<proteinExistence type="inferred from homology"/>
<dbReference type="SMART" id="SM00490">
    <property type="entry name" value="HELICc"/>
    <property type="match status" value="1"/>
</dbReference>
<gene>
    <name evidence="13 18" type="primary">uvrB</name>
    <name evidence="18" type="ORF">O0S08_48150</name>
</gene>
<keyword evidence="19" id="KW-1185">Reference proteome</keyword>
<dbReference type="SUPFAM" id="SSF46600">
    <property type="entry name" value="C-terminal UvrC-binding domain of UvrB"/>
    <property type="match status" value="1"/>
</dbReference>
<evidence type="ECO:0000256" key="4">
    <source>
        <dbReference type="ARBA" id="ARBA00022741"/>
    </source>
</evidence>
<evidence type="ECO:0000256" key="5">
    <source>
        <dbReference type="ARBA" id="ARBA00022763"/>
    </source>
</evidence>
<evidence type="ECO:0000256" key="10">
    <source>
        <dbReference type="ARBA" id="ARBA00023236"/>
    </source>
</evidence>
<keyword evidence="6 13" id="KW-0228">DNA excision</keyword>
<dbReference type="PROSITE" id="PS50151">
    <property type="entry name" value="UVR"/>
    <property type="match status" value="1"/>
</dbReference>
<evidence type="ECO:0000259" key="16">
    <source>
        <dbReference type="PROSITE" id="PS51192"/>
    </source>
</evidence>
<dbReference type="InterPro" id="IPR001650">
    <property type="entry name" value="Helicase_C-like"/>
</dbReference>
<dbReference type="CDD" id="cd18790">
    <property type="entry name" value="SF2_C_UvrB"/>
    <property type="match status" value="1"/>
</dbReference>
<evidence type="ECO:0000256" key="1">
    <source>
        <dbReference type="ARBA" id="ARBA00004496"/>
    </source>
</evidence>
<dbReference type="Proteomes" id="UP001164459">
    <property type="component" value="Chromosome"/>
</dbReference>
<dbReference type="InterPro" id="IPR006935">
    <property type="entry name" value="Helicase/UvrB_N"/>
</dbReference>
<reference evidence="18" key="1">
    <citation type="submission" date="2022-11" db="EMBL/GenBank/DDBJ databases">
        <title>Minimal conservation of predation-associated metabolite biosynthetic gene clusters underscores biosynthetic potential of Myxococcota including descriptions for ten novel species: Archangium lansinium sp. nov., Myxococcus landrumus sp. nov., Nannocystis bai.</title>
        <authorList>
            <person name="Ahearne A."/>
            <person name="Stevens C."/>
            <person name="Dowd S."/>
        </authorList>
    </citation>
    <scope>NUCLEOTIDE SEQUENCE</scope>
    <source>
        <strain evidence="18">Fl3</strain>
    </source>
</reference>
<accession>A0ABY7H4E6</accession>
<evidence type="ECO:0000256" key="12">
    <source>
        <dbReference type="ARBA" id="ARBA00029504"/>
    </source>
</evidence>
<comment type="domain">
    <text evidence="13">The beta-hairpin motif is involved in DNA binding.</text>
</comment>
<keyword evidence="8 13" id="KW-0267">Excision nuclease</keyword>